<proteinExistence type="predicted"/>
<dbReference type="KEGG" id="ptx:ABW99_00640"/>
<feature type="transmembrane region" description="Helical" evidence="1">
    <location>
        <begin position="40"/>
        <end position="60"/>
    </location>
</feature>
<keyword evidence="1" id="KW-1133">Transmembrane helix</keyword>
<dbReference type="EMBL" id="CP011568">
    <property type="protein sequence ID" value="AKJ66957.1"/>
    <property type="molecule type" value="Genomic_DNA"/>
</dbReference>
<reference evidence="3" key="1">
    <citation type="submission" date="2015-06" db="EMBL/GenBank/DDBJ databases">
        <authorList>
            <person name="Lim Y.L."/>
            <person name="Ee R."/>
            <person name="Yong D."/>
            <person name="How K.Y."/>
            <person name="Yin W.F."/>
            <person name="Chan K.G."/>
        </authorList>
    </citation>
    <scope>NUCLEOTIDE SEQUENCE [LARGE SCALE GENOMIC DNA]</scope>
    <source>
        <strain evidence="3">DSM 25325</strain>
    </source>
</reference>
<feature type="transmembrane region" description="Helical" evidence="1">
    <location>
        <begin position="72"/>
        <end position="92"/>
    </location>
</feature>
<accession>A0A0G3ENT6</accession>
<organism evidence="2 3">
    <name type="scientific">Pandoraea thiooxydans</name>
    <dbReference type="NCBI Taxonomy" id="445709"/>
    <lineage>
        <taxon>Bacteria</taxon>
        <taxon>Pseudomonadati</taxon>
        <taxon>Pseudomonadota</taxon>
        <taxon>Betaproteobacteria</taxon>
        <taxon>Burkholderiales</taxon>
        <taxon>Burkholderiaceae</taxon>
        <taxon>Pandoraea</taxon>
    </lineage>
</organism>
<feature type="transmembrane region" description="Helical" evidence="1">
    <location>
        <begin position="98"/>
        <end position="118"/>
    </location>
</feature>
<keyword evidence="3" id="KW-1185">Reference proteome</keyword>
<gene>
    <name evidence="2" type="ORF">ABW99_00640</name>
</gene>
<dbReference type="RefSeq" id="WP_047212476.1">
    <property type="nucleotide sequence ID" value="NZ_CP011568.3"/>
</dbReference>
<dbReference type="PATRIC" id="fig|445709.3.peg.146"/>
<keyword evidence="1" id="KW-0472">Membrane</keyword>
<evidence type="ECO:0000313" key="3">
    <source>
        <dbReference type="Proteomes" id="UP000036700"/>
    </source>
</evidence>
<evidence type="ECO:0000313" key="2">
    <source>
        <dbReference type="EMBL" id="AKJ66957.1"/>
    </source>
</evidence>
<dbReference type="Proteomes" id="UP000036700">
    <property type="component" value="Chromosome"/>
</dbReference>
<keyword evidence="1" id="KW-0812">Transmembrane</keyword>
<evidence type="ECO:0000256" key="1">
    <source>
        <dbReference type="SAM" id="Phobius"/>
    </source>
</evidence>
<name>A0A0G3ENT6_9BURK</name>
<sequence>MNMLALIGLWIVNSLWMLSALAFAASILIAPFAFIRRTTRMAAIAYLVITLVFAGSYLIINFITICEIWGILGLILALILLPTIAFGGIAAFLWTSDWLNAISLVLLGCAWASAYFMGRYVEARSHMS</sequence>
<dbReference type="AlphaFoldDB" id="A0A0G3ENT6"/>
<protein>
    <submittedName>
        <fullName evidence="2">Uncharacterized protein</fullName>
    </submittedName>
</protein>